<sequence>MTWSLSPETFDSPDATTLRRDYYADVASRYWKRPATDEEIDQGLAEDGAELLVPPTGQFVVGRYGSEAAACGGVLMLDADRAELTRIYVRPAFRGRKGGSLLLDLLEDEARELGARRIVLNTRLDLTEARSLYARHDYAEIPAYCTGPYMEIWYGKELARRRSSLTPR</sequence>
<protein>
    <submittedName>
        <fullName evidence="4">GNAT family N-acetyltransferase</fullName>
        <ecNumber evidence="4">2.3.-.-</ecNumber>
    </submittedName>
</protein>
<accession>A0ABV5MVB0</accession>
<dbReference type="InterPro" id="IPR050832">
    <property type="entry name" value="Bact_Acetyltransf"/>
</dbReference>
<evidence type="ECO:0000256" key="1">
    <source>
        <dbReference type="ARBA" id="ARBA00022679"/>
    </source>
</evidence>
<comment type="caution">
    <text evidence="4">The sequence shown here is derived from an EMBL/GenBank/DDBJ whole genome shotgun (WGS) entry which is preliminary data.</text>
</comment>
<proteinExistence type="predicted"/>
<dbReference type="PANTHER" id="PTHR43877">
    <property type="entry name" value="AMINOALKYLPHOSPHONATE N-ACETYLTRANSFERASE-RELATED-RELATED"/>
    <property type="match status" value="1"/>
</dbReference>
<keyword evidence="1 4" id="KW-0808">Transferase</keyword>
<dbReference type="InterPro" id="IPR000182">
    <property type="entry name" value="GNAT_dom"/>
</dbReference>
<evidence type="ECO:0000313" key="5">
    <source>
        <dbReference type="Proteomes" id="UP001589709"/>
    </source>
</evidence>
<gene>
    <name evidence="4" type="ORF">ACFF45_04190</name>
</gene>
<evidence type="ECO:0000256" key="2">
    <source>
        <dbReference type="ARBA" id="ARBA00023315"/>
    </source>
</evidence>
<dbReference type="CDD" id="cd04301">
    <property type="entry name" value="NAT_SF"/>
    <property type="match status" value="1"/>
</dbReference>
<feature type="domain" description="N-acetyltransferase" evidence="3">
    <location>
        <begin position="1"/>
        <end position="159"/>
    </location>
</feature>
<dbReference type="SUPFAM" id="SSF55729">
    <property type="entry name" value="Acyl-CoA N-acyltransferases (Nat)"/>
    <property type="match status" value="1"/>
</dbReference>
<dbReference type="InterPro" id="IPR016181">
    <property type="entry name" value="Acyl_CoA_acyltransferase"/>
</dbReference>
<dbReference type="PROSITE" id="PS51186">
    <property type="entry name" value="GNAT"/>
    <property type="match status" value="1"/>
</dbReference>
<dbReference type="GO" id="GO:0016746">
    <property type="term" value="F:acyltransferase activity"/>
    <property type="evidence" value="ECO:0007669"/>
    <property type="project" value="UniProtKB-KW"/>
</dbReference>
<name>A0ABV5MVB0_9ACTN</name>
<dbReference type="PANTHER" id="PTHR43877:SF2">
    <property type="entry name" value="AMINOALKYLPHOSPHONATE N-ACETYLTRANSFERASE-RELATED"/>
    <property type="match status" value="1"/>
</dbReference>
<dbReference type="RefSeq" id="WP_381341998.1">
    <property type="nucleotide sequence ID" value="NZ_JBHMCY010000005.1"/>
</dbReference>
<organism evidence="4 5">
    <name type="scientific">Streptomyces cinereospinus</name>
    <dbReference type="NCBI Taxonomy" id="285561"/>
    <lineage>
        <taxon>Bacteria</taxon>
        <taxon>Bacillati</taxon>
        <taxon>Actinomycetota</taxon>
        <taxon>Actinomycetes</taxon>
        <taxon>Kitasatosporales</taxon>
        <taxon>Streptomycetaceae</taxon>
        <taxon>Streptomyces</taxon>
    </lineage>
</organism>
<dbReference type="Gene3D" id="3.40.630.30">
    <property type="match status" value="1"/>
</dbReference>
<keyword evidence="5" id="KW-1185">Reference proteome</keyword>
<dbReference type="Proteomes" id="UP001589709">
    <property type="component" value="Unassembled WGS sequence"/>
</dbReference>
<evidence type="ECO:0000313" key="4">
    <source>
        <dbReference type="EMBL" id="MFB9461947.1"/>
    </source>
</evidence>
<evidence type="ECO:0000259" key="3">
    <source>
        <dbReference type="PROSITE" id="PS51186"/>
    </source>
</evidence>
<dbReference type="EC" id="2.3.-.-" evidence="4"/>
<dbReference type="EMBL" id="JBHMCY010000005">
    <property type="protein sequence ID" value="MFB9461947.1"/>
    <property type="molecule type" value="Genomic_DNA"/>
</dbReference>
<keyword evidence="2 4" id="KW-0012">Acyltransferase</keyword>
<dbReference type="Pfam" id="PF00583">
    <property type="entry name" value="Acetyltransf_1"/>
    <property type="match status" value="1"/>
</dbReference>
<reference evidence="4 5" key="1">
    <citation type="submission" date="2024-09" db="EMBL/GenBank/DDBJ databases">
        <authorList>
            <person name="Sun Q."/>
            <person name="Mori K."/>
        </authorList>
    </citation>
    <scope>NUCLEOTIDE SEQUENCE [LARGE SCALE GENOMIC DNA]</scope>
    <source>
        <strain evidence="4 5">JCM 6917</strain>
    </source>
</reference>